<dbReference type="AlphaFoldDB" id="A0A0F9URY2"/>
<proteinExistence type="predicted"/>
<reference evidence="1" key="1">
    <citation type="journal article" date="2015" name="Nature">
        <title>Complex archaea that bridge the gap between prokaryotes and eukaryotes.</title>
        <authorList>
            <person name="Spang A."/>
            <person name="Saw J.H."/>
            <person name="Jorgensen S.L."/>
            <person name="Zaremba-Niedzwiedzka K."/>
            <person name="Martijn J."/>
            <person name="Lind A.E."/>
            <person name="van Eijk R."/>
            <person name="Schleper C."/>
            <person name="Guy L."/>
            <person name="Ettema T.J."/>
        </authorList>
    </citation>
    <scope>NUCLEOTIDE SEQUENCE</scope>
</reference>
<gene>
    <name evidence="1" type="ORF">LCGC14_0187760</name>
</gene>
<comment type="caution">
    <text evidence="1">The sequence shown here is derived from an EMBL/GenBank/DDBJ whole genome shotgun (WGS) entry which is preliminary data.</text>
</comment>
<accession>A0A0F9URY2</accession>
<dbReference type="EMBL" id="LAZR01000078">
    <property type="protein sequence ID" value="KKN94429.1"/>
    <property type="molecule type" value="Genomic_DNA"/>
</dbReference>
<name>A0A0F9URY2_9ZZZZ</name>
<sequence length="54" mass="5792">MTTESISLGLTWQGVLPMLLAALVDGTDEGKRIAREELARMAKAADMAARDSTK</sequence>
<protein>
    <submittedName>
        <fullName evidence="1">Uncharacterized protein</fullName>
    </submittedName>
</protein>
<organism evidence="1">
    <name type="scientific">marine sediment metagenome</name>
    <dbReference type="NCBI Taxonomy" id="412755"/>
    <lineage>
        <taxon>unclassified sequences</taxon>
        <taxon>metagenomes</taxon>
        <taxon>ecological metagenomes</taxon>
    </lineage>
</organism>
<evidence type="ECO:0000313" key="1">
    <source>
        <dbReference type="EMBL" id="KKN94429.1"/>
    </source>
</evidence>